<keyword evidence="3" id="KW-1185">Reference proteome</keyword>
<dbReference type="EMBL" id="QQWG01000004">
    <property type="protein sequence ID" value="RRG22871.1"/>
    <property type="molecule type" value="Genomic_DNA"/>
</dbReference>
<dbReference type="Gene3D" id="3.40.50.300">
    <property type="entry name" value="P-loop containing nucleotide triphosphate hydrolases"/>
    <property type="match status" value="1"/>
</dbReference>
<dbReference type="Pfam" id="PF00004">
    <property type="entry name" value="AAA"/>
    <property type="match status" value="1"/>
</dbReference>
<dbReference type="PANTHER" id="PTHR23077">
    <property type="entry name" value="AAA-FAMILY ATPASE"/>
    <property type="match status" value="1"/>
</dbReference>
<evidence type="ECO:0000313" key="2">
    <source>
        <dbReference type="EMBL" id="RRG22871.1"/>
    </source>
</evidence>
<evidence type="ECO:0000313" key="3">
    <source>
        <dbReference type="Proteomes" id="UP000285794"/>
    </source>
</evidence>
<gene>
    <name evidence="2" type="ORF">DWB61_05375</name>
</gene>
<dbReference type="InterPro" id="IPR003959">
    <property type="entry name" value="ATPase_AAA_core"/>
</dbReference>
<name>A0A425Y403_9BACT</name>
<protein>
    <submittedName>
        <fullName evidence="2">AAA family ATPase</fullName>
    </submittedName>
</protein>
<dbReference type="SMART" id="SM00382">
    <property type="entry name" value="AAA"/>
    <property type="match status" value="1"/>
</dbReference>
<sequence>MERLYVPNRGHVVFEDVVFDEKLGAEINQFLREYEHCDILSKYNLPLSNKLLLHGKSGCGKTMTARAIARKLGKKIKVINLGGIVSSKLGETSANIASAFRLVESQEAVLFFDEFDSLGKERDYDNTDSNEMKRVVNTMLQLIDTLPKHSIIIAATNQIDMIDSALLRRFELKLEFRNPSNDLLDGFYDKLLAKYPEEYRQVDRIYDISFAEAQDIVFRTVKNNIIVSELKKKENLLKEKQETDPCLN</sequence>
<dbReference type="SUPFAM" id="SSF52540">
    <property type="entry name" value="P-loop containing nucleoside triphosphate hydrolases"/>
    <property type="match status" value="1"/>
</dbReference>
<reference evidence="2 3" key="1">
    <citation type="submission" date="2018-07" db="EMBL/GenBank/DDBJ databases">
        <title>Draft genome sequence of Ancylomarina sp. M1P.</title>
        <authorList>
            <person name="Yadav S."/>
            <person name="Villanueva L."/>
            <person name="Damste J.S.S."/>
        </authorList>
    </citation>
    <scope>NUCLEOTIDE SEQUENCE [LARGE SCALE GENOMIC DNA]</scope>
    <source>
        <strain evidence="2 3">M1P</strain>
    </source>
</reference>
<dbReference type="GO" id="GO:0005524">
    <property type="term" value="F:ATP binding"/>
    <property type="evidence" value="ECO:0007669"/>
    <property type="project" value="InterPro"/>
</dbReference>
<feature type="domain" description="AAA+ ATPase" evidence="1">
    <location>
        <begin position="47"/>
        <end position="180"/>
    </location>
</feature>
<dbReference type="OrthoDB" id="7438987at2"/>
<dbReference type="AlphaFoldDB" id="A0A425Y403"/>
<dbReference type="InterPro" id="IPR050168">
    <property type="entry name" value="AAA_ATPase_domain"/>
</dbReference>
<comment type="caution">
    <text evidence="2">The sequence shown here is derived from an EMBL/GenBank/DDBJ whole genome shotgun (WGS) entry which is preliminary data.</text>
</comment>
<evidence type="ECO:0000259" key="1">
    <source>
        <dbReference type="SMART" id="SM00382"/>
    </source>
</evidence>
<dbReference type="InterPro" id="IPR027417">
    <property type="entry name" value="P-loop_NTPase"/>
</dbReference>
<dbReference type="GO" id="GO:0016887">
    <property type="term" value="F:ATP hydrolysis activity"/>
    <property type="evidence" value="ECO:0007669"/>
    <property type="project" value="InterPro"/>
</dbReference>
<dbReference type="RefSeq" id="WP_125029869.1">
    <property type="nucleotide sequence ID" value="NZ_JAPXVP010000004.1"/>
</dbReference>
<accession>A0A425Y403</accession>
<dbReference type="Proteomes" id="UP000285794">
    <property type="component" value="Unassembled WGS sequence"/>
</dbReference>
<dbReference type="CDD" id="cd19481">
    <property type="entry name" value="RecA-like_protease"/>
    <property type="match status" value="1"/>
</dbReference>
<dbReference type="InterPro" id="IPR003593">
    <property type="entry name" value="AAA+_ATPase"/>
</dbReference>
<organism evidence="2 3">
    <name type="scientific">Ancylomarina euxinus</name>
    <dbReference type="NCBI Taxonomy" id="2283627"/>
    <lineage>
        <taxon>Bacteria</taxon>
        <taxon>Pseudomonadati</taxon>
        <taxon>Bacteroidota</taxon>
        <taxon>Bacteroidia</taxon>
        <taxon>Marinilabiliales</taxon>
        <taxon>Marinifilaceae</taxon>
        <taxon>Ancylomarina</taxon>
    </lineage>
</organism>
<dbReference type="PANTHER" id="PTHR23077:SF198">
    <property type="entry name" value="ATP-DEPENDENT ZINC METALLOPROTEASE FTSH"/>
    <property type="match status" value="1"/>
</dbReference>
<proteinExistence type="predicted"/>